<name>A0ABX8AAX3_9BRAD</name>
<keyword evidence="3" id="KW-1185">Reference proteome</keyword>
<evidence type="ECO:0000313" key="3">
    <source>
        <dbReference type="Proteomes" id="UP000682843"/>
    </source>
</evidence>
<dbReference type="SUPFAM" id="SSF53474">
    <property type="entry name" value="alpha/beta-Hydrolases"/>
    <property type="match status" value="1"/>
</dbReference>
<dbReference type="InterPro" id="IPR000073">
    <property type="entry name" value="AB_hydrolase_1"/>
</dbReference>
<sequence length="326" mass="35526">MNARPEPLPAQIQIPYEPPQLARANGIDICYDVFGYSDAEPMVMIMGLGAQLIHWDDDFCRELASHGFRVIRMDNRDIGLSSKMTGGKPFTLFELAKLRFLGTPLAAPYKLSDMADDVVGLLDVLRIRSAHVVGASMGGMIAQEIAITYPGRVRTLTSIMSTTGNPRLPQPSHAVTLTLLKPQPTGYEAFIERFKQTWLFLRVGSFPDDEARDLDRAERTYARGLSPEGVGRQLRAILASGSRKERLAKVTAPTLVIHGKVDPLVHPAAGRDTAASIPGARLMLIDRMGHALPISMWTTVIDAIARHAHAASAQARAAMTGLRKAG</sequence>
<dbReference type="Pfam" id="PF00561">
    <property type="entry name" value="Abhydrolase_1"/>
    <property type="match status" value="1"/>
</dbReference>
<proteinExistence type="predicted"/>
<keyword evidence="2" id="KW-0378">Hydrolase</keyword>
<evidence type="ECO:0000259" key="1">
    <source>
        <dbReference type="Pfam" id="PF00561"/>
    </source>
</evidence>
<dbReference type="Proteomes" id="UP000682843">
    <property type="component" value="Chromosome"/>
</dbReference>
<gene>
    <name evidence="2" type="ORF">RPMA_20315</name>
</gene>
<dbReference type="Gene3D" id="3.40.50.1820">
    <property type="entry name" value="alpha/beta hydrolase"/>
    <property type="match status" value="1"/>
</dbReference>
<dbReference type="EMBL" id="CP036498">
    <property type="protein sequence ID" value="QUS40921.1"/>
    <property type="molecule type" value="Genomic_DNA"/>
</dbReference>
<reference evidence="2 3" key="1">
    <citation type="submission" date="2019-02" db="EMBL/GenBank/DDBJ databases">
        <title>Emended description of the genus Rhodopseudomonas and description of Rhodopseudomonas albus sp. nov., a non-phototrophic, heavy-metal-tolerant bacterium isolated from garden soil.</title>
        <authorList>
            <person name="Bao Z."/>
            <person name="Cao W.W."/>
            <person name="Sato Y."/>
            <person name="Nishizawa T."/>
            <person name="Zhao J."/>
            <person name="Guo Y."/>
            <person name="Ohta H."/>
        </authorList>
    </citation>
    <scope>NUCLEOTIDE SEQUENCE [LARGE SCALE GENOMIC DNA]</scope>
    <source>
        <strain evidence="2 3">SK50-23</strain>
    </source>
</reference>
<feature type="domain" description="AB hydrolase-1" evidence="1">
    <location>
        <begin position="41"/>
        <end position="292"/>
    </location>
</feature>
<dbReference type="RefSeq" id="WP_211909515.1">
    <property type="nucleotide sequence ID" value="NZ_CP036498.1"/>
</dbReference>
<evidence type="ECO:0000313" key="2">
    <source>
        <dbReference type="EMBL" id="QUS40921.1"/>
    </source>
</evidence>
<accession>A0ABX8AAX3</accession>
<dbReference type="InterPro" id="IPR050471">
    <property type="entry name" value="AB_hydrolase"/>
</dbReference>
<dbReference type="PANTHER" id="PTHR43433">
    <property type="entry name" value="HYDROLASE, ALPHA/BETA FOLD FAMILY PROTEIN"/>
    <property type="match status" value="1"/>
</dbReference>
<organism evidence="2 3">
    <name type="scientific">Tardiphaga alba</name>
    <dbReference type="NCBI Taxonomy" id="340268"/>
    <lineage>
        <taxon>Bacteria</taxon>
        <taxon>Pseudomonadati</taxon>
        <taxon>Pseudomonadota</taxon>
        <taxon>Alphaproteobacteria</taxon>
        <taxon>Hyphomicrobiales</taxon>
        <taxon>Nitrobacteraceae</taxon>
        <taxon>Tardiphaga</taxon>
    </lineage>
</organism>
<dbReference type="PANTHER" id="PTHR43433:SF5">
    <property type="entry name" value="AB HYDROLASE-1 DOMAIN-CONTAINING PROTEIN"/>
    <property type="match status" value="1"/>
</dbReference>
<dbReference type="InterPro" id="IPR029058">
    <property type="entry name" value="AB_hydrolase_fold"/>
</dbReference>
<protein>
    <submittedName>
        <fullName evidence="2">Alpha/beta hydrolase</fullName>
    </submittedName>
</protein>
<dbReference type="GO" id="GO:0016787">
    <property type="term" value="F:hydrolase activity"/>
    <property type="evidence" value="ECO:0007669"/>
    <property type="project" value="UniProtKB-KW"/>
</dbReference>